<protein>
    <submittedName>
        <fullName evidence="1">Carotenoid biosynthesis protein</fullName>
    </submittedName>
</protein>
<comment type="caution">
    <text evidence="1">The sequence shown here is derived from an EMBL/GenBank/DDBJ whole genome shotgun (WGS) entry which is preliminary data.</text>
</comment>
<evidence type="ECO:0000313" key="1">
    <source>
        <dbReference type="EMBL" id="HIH64671.1"/>
    </source>
</evidence>
<dbReference type="EMBL" id="DUHT01000039">
    <property type="protein sequence ID" value="HIH64671.1"/>
    <property type="molecule type" value="Genomic_DNA"/>
</dbReference>
<organism evidence="1 2">
    <name type="scientific">Methanothermobacter thermautotrophicus</name>
    <name type="common">Methanobacterium thermoformicicum</name>
    <dbReference type="NCBI Taxonomy" id="145262"/>
    <lineage>
        <taxon>Archaea</taxon>
        <taxon>Methanobacteriati</taxon>
        <taxon>Methanobacteriota</taxon>
        <taxon>Methanomada group</taxon>
        <taxon>Methanobacteria</taxon>
        <taxon>Methanobacteriales</taxon>
        <taxon>Methanobacteriaceae</taxon>
        <taxon>Methanothermobacter</taxon>
    </lineage>
</organism>
<name>A0A7J4MVB3_METTF</name>
<dbReference type="PANTHER" id="PTHR39419">
    <property type="entry name" value="SLL0814 PROTEIN"/>
    <property type="match status" value="1"/>
</dbReference>
<dbReference type="InterPro" id="IPR007354">
    <property type="entry name" value="CruF-like"/>
</dbReference>
<dbReference type="NCBIfam" id="TIGR03460">
    <property type="entry name" value="crt_membr_arch"/>
    <property type="match status" value="1"/>
</dbReference>
<sequence>MFSMSDKAGRTSLLILLTGIILALSSYPVTGMRIEGYWIVSVIFIISMAVPSFISTIRSLGSRGFLLILVLGIYAISIETLAIITGFPYSEFYYGDMIGLKILGYTPFTVPFAWLPLFLGSAYLAKECVEGRVKFLILAALIAALTDVVIDPAAVALKFWVWVNPGIFYGVPLQNFAGWILSGLGAALISLAVTGDSLQEMGNGAVSSLYLIMCFWTGACLFLGLEIPFIAGLMLIALILRTARFKLW</sequence>
<evidence type="ECO:0000313" key="2">
    <source>
        <dbReference type="Proteomes" id="UP000538031"/>
    </source>
</evidence>
<dbReference type="InterPro" id="IPR017823">
    <property type="entry name" value="CruF"/>
</dbReference>
<gene>
    <name evidence="1" type="ORF">HA285_03615</name>
</gene>
<dbReference type="Pfam" id="PF04240">
    <property type="entry name" value="Caroten_synth"/>
    <property type="match status" value="1"/>
</dbReference>
<proteinExistence type="predicted"/>
<accession>A0A7J4MVB3</accession>
<reference evidence="2" key="1">
    <citation type="journal article" date="2020" name="bioRxiv">
        <title>A rank-normalized archaeal taxonomy based on genome phylogeny resolves widespread incomplete and uneven classifications.</title>
        <authorList>
            <person name="Rinke C."/>
            <person name="Chuvochina M."/>
            <person name="Mussig A.J."/>
            <person name="Chaumeil P.-A."/>
            <person name="Waite D.W."/>
            <person name="Whitman W.B."/>
            <person name="Parks D.H."/>
            <person name="Hugenholtz P."/>
        </authorList>
    </citation>
    <scope>NUCLEOTIDE SEQUENCE [LARGE SCALE GENOMIC DNA]</scope>
</reference>
<dbReference type="AlphaFoldDB" id="A0A7J4MVB3"/>
<dbReference type="Proteomes" id="UP000538031">
    <property type="component" value="Unassembled WGS sequence"/>
</dbReference>
<dbReference type="PANTHER" id="PTHR39419:SF1">
    <property type="entry name" value="SLL0814 PROTEIN"/>
    <property type="match status" value="1"/>
</dbReference>